<accession>A0ACC2BQH9</accession>
<protein>
    <submittedName>
        <fullName evidence="1">Uncharacterized protein</fullName>
    </submittedName>
</protein>
<keyword evidence="2" id="KW-1185">Reference proteome</keyword>
<comment type="caution">
    <text evidence="1">The sequence shown here is derived from an EMBL/GenBank/DDBJ whole genome shotgun (WGS) entry which is preliminary data.</text>
</comment>
<sequence>MELQRQVAQAVHILNHDLSSSNRVAANQWLVQFQRSDAAWEVAASILTSESSHIHEYEVELFAAQILKRKIQSDISMLQPDGRNALQNALLMAAKNFSLGFSQLLTQICLALSALVLRASESKPIEQLFISLNELQHQGTGKNAVLELLTVLPEEVMEDRNMNTSVNQDRRWQFSQDLLSKTPSVLEFLLHLSKNGGMENSELHEKERKILRCLLSWVRIGCFFEVPQENLPNHPLLGFICSALQVPLTFDVAVEVLAELVSRHESLPSVILPRILIVKDLLLLQALGNGNESVIKGLTWLMAELGQAAPSLIAQASPEAFSFTDALLRCVAFQSPSFEIPESTLQFWSTLAEHLLSMDDFQAEHQKQRYLAPYVSIYITLLDDLVLRAQVASLDFAEDDLDRNSGLPDDLALFRVNLEEPLISICRLLGPSQFLSKLLPRAWHPFDLSISWQVVEARLFALYTVADVILEGPALDLSNVVHVILVVHTSSLDASPGSYLVHKSLAQVVGSFSKWICNYQTAVFPLLSFLASGLTKPVAANACATALRKICEDVTYLTSEPANFDCIMWIGEGLQKLEISLLEEAEVVCGISRVLSTLNNSASLNDALQRLLKSSYESIESLLNLESGSDESLKLYTSAYAAAHRDCIRALHRLGTYINELSGPGFPATIGEESFLRVLAHFWPLLERLFVSQHMQDSDLAVAACKALTQAIKAGGGHFSSLLPNVMTAASSNFFSFQTHVCFIKLATVTIEEFGHEKNCGPLFIDTFRLFTAAEATSSLNSSYACDQEPDLAEAYMNFTSTFIRSCPEEVVAAADFLLEASLSKASICCTVMHRGAALAAMSYISCFLEAALSSLYNSSICLSDASLATSTLKICSRSGENIISGMFYALLGVSAMTRVHKVATILQQLAAICDICEKAEWKAPIGWTSLQSWLISSVRALPSEYLRQGEAEILTATWLKFLKAAASDIYKTRLISSSRAGSGYMQGDGGRSLKRILREFADGHRFVSPFVGC</sequence>
<dbReference type="Proteomes" id="UP001162992">
    <property type="component" value="Chromosome 14"/>
</dbReference>
<dbReference type="EMBL" id="CM055105">
    <property type="protein sequence ID" value="KAJ7532038.1"/>
    <property type="molecule type" value="Genomic_DNA"/>
</dbReference>
<organism evidence="1 2">
    <name type="scientific">Diphasiastrum complanatum</name>
    <name type="common">Issler's clubmoss</name>
    <name type="synonym">Lycopodium complanatum</name>
    <dbReference type="NCBI Taxonomy" id="34168"/>
    <lineage>
        <taxon>Eukaryota</taxon>
        <taxon>Viridiplantae</taxon>
        <taxon>Streptophyta</taxon>
        <taxon>Embryophyta</taxon>
        <taxon>Tracheophyta</taxon>
        <taxon>Lycopodiopsida</taxon>
        <taxon>Lycopodiales</taxon>
        <taxon>Lycopodiaceae</taxon>
        <taxon>Lycopodioideae</taxon>
        <taxon>Diphasiastrum</taxon>
    </lineage>
</organism>
<evidence type="ECO:0000313" key="2">
    <source>
        <dbReference type="Proteomes" id="UP001162992"/>
    </source>
</evidence>
<evidence type="ECO:0000313" key="1">
    <source>
        <dbReference type="EMBL" id="KAJ7532038.1"/>
    </source>
</evidence>
<name>A0ACC2BQH9_DIPCM</name>
<reference evidence="2" key="1">
    <citation type="journal article" date="2024" name="Proc. Natl. Acad. Sci. U.S.A.">
        <title>Extraordinary preservation of gene collinearity over three hundred million years revealed in homosporous lycophytes.</title>
        <authorList>
            <person name="Li C."/>
            <person name="Wickell D."/>
            <person name="Kuo L.Y."/>
            <person name="Chen X."/>
            <person name="Nie B."/>
            <person name="Liao X."/>
            <person name="Peng D."/>
            <person name="Ji J."/>
            <person name="Jenkins J."/>
            <person name="Williams M."/>
            <person name="Shu S."/>
            <person name="Plott C."/>
            <person name="Barry K."/>
            <person name="Rajasekar S."/>
            <person name="Grimwood J."/>
            <person name="Han X."/>
            <person name="Sun S."/>
            <person name="Hou Z."/>
            <person name="He W."/>
            <person name="Dai G."/>
            <person name="Sun C."/>
            <person name="Schmutz J."/>
            <person name="Leebens-Mack J.H."/>
            <person name="Li F.W."/>
            <person name="Wang L."/>
        </authorList>
    </citation>
    <scope>NUCLEOTIDE SEQUENCE [LARGE SCALE GENOMIC DNA]</scope>
    <source>
        <strain evidence="2">cv. PW_Plant_1</strain>
    </source>
</reference>
<gene>
    <name evidence="1" type="ORF">O6H91_14G069600</name>
</gene>
<proteinExistence type="predicted"/>